<sequence>MRREEASMFEKEEKKLYELKKEYGNVEIPSEIDDFIRSGIRKVKNTTRPSFWKIGMVAASILLIIFLTSIRVSPAFANYVSTTIPGMERIVELIHHNKGIMSAVENDYLQEVGITKEEDGVSLTIDAIIMDEAQMLIFYTIESDYNYPNINLSNIKLKSQSGEELDVDGLSYGSHGEVMKGEKVSGQIKVIYSDKEVIPEKFNFETGVNINEVEVIKGLNFPIEVDTQKFSAITNEIAIDKSVEAGEQSIYFEKMEIHPTRIALFLEYDESNTHDIFRFDDIALEDEKGNRWISDGSSSMEDNKIVMYFESNYFSEPQQLNLVFSSFTALPKDELEVVVDLEKESIIKAPSDKRLKKVWLDDGEKDRKGIYFQIEVDPKDHNYFFSLFDNNIIDADGTVHEYTTRTYSYIDGTNLFEQGMIVDTDKMVSPITFKIAEYPSRITEEVKVKIK</sequence>
<dbReference type="InterPro" id="IPR040680">
    <property type="entry name" value="DUF5643"/>
</dbReference>
<feature type="domain" description="DUF5643" evidence="3">
    <location>
        <begin position="235"/>
        <end position="340"/>
    </location>
</feature>
<dbReference type="Proteomes" id="UP000323393">
    <property type="component" value="Unassembled WGS sequence"/>
</dbReference>
<evidence type="ECO:0000313" key="5">
    <source>
        <dbReference type="Proteomes" id="UP000323393"/>
    </source>
</evidence>
<evidence type="ECO:0000259" key="3">
    <source>
        <dbReference type="Pfam" id="PF18705"/>
    </source>
</evidence>
<comment type="caution">
    <text evidence="4">The sequence shown here is derived from an EMBL/GenBank/DDBJ whole genome shotgun (WGS) entry which is preliminary data.</text>
</comment>
<dbReference type="Pfam" id="PF18705">
    <property type="entry name" value="DUF5643"/>
    <property type="match status" value="1"/>
</dbReference>
<protein>
    <submittedName>
        <fullName evidence="4">DUF4179 domain-containing protein</fullName>
    </submittedName>
</protein>
<accession>A0AA95B8E9</accession>
<dbReference type="EMBL" id="VTEU01000001">
    <property type="protein sequence ID" value="TYS61325.1"/>
    <property type="molecule type" value="Genomic_DNA"/>
</dbReference>
<dbReference type="Pfam" id="PF13786">
    <property type="entry name" value="DUF4179"/>
    <property type="match status" value="1"/>
</dbReference>
<gene>
    <name evidence="4" type="ORF">FZC74_03345</name>
</gene>
<reference evidence="4 5" key="1">
    <citation type="submission" date="2019-08" db="EMBL/GenBank/DDBJ databases">
        <title>Bacillus genomes from the desert of Cuatro Cienegas, Coahuila.</title>
        <authorList>
            <person name="Olmedo-Alvarez G."/>
        </authorList>
    </citation>
    <scope>NUCLEOTIDE SEQUENCE [LARGE SCALE GENOMIC DNA]</scope>
    <source>
        <strain evidence="4 5">CH88_3T</strain>
    </source>
</reference>
<keyword evidence="1" id="KW-1133">Transmembrane helix</keyword>
<name>A0AA95B8E9_9BACI</name>
<evidence type="ECO:0000256" key="1">
    <source>
        <dbReference type="SAM" id="Phobius"/>
    </source>
</evidence>
<dbReference type="InterPro" id="IPR025436">
    <property type="entry name" value="DUF4179"/>
</dbReference>
<dbReference type="AlphaFoldDB" id="A0AA95B8E9"/>
<evidence type="ECO:0000259" key="2">
    <source>
        <dbReference type="Pfam" id="PF13786"/>
    </source>
</evidence>
<proteinExistence type="predicted"/>
<dbReference type="Gene3D" id="2.60.40.1630">
    <property type="entry name" value="bacillus anthracis domain"/>
    <property type="match status" value="1"/>
</dbReference>
<keyword evidence="1" id="KW-0812">Transmembrane</keyword>
<feature type="transmembrane region" description="Helical" evidence="1">
    <location>
        <begin position="51"/>
        <end position="70"/>
    </location>
</feature>
<evidence type="ECO:0000313" key="4">
    <source>
        <dbReference type="EMBL" id="TYS61325.1"/>
    </source>
</evidence>
<feature type="domain" description="DUF4179" evidence="2">
    <location>
        <begin position="51"/>
        <end position="143"/>
    </location>
</feature>
<keyword evidence="1" id="KW-0472">Membrane</keyword>
<organism evidence="4 5">
    <name type="scientific">Sutcliffiella horikoshii</name>
    <dbReference type="NCBI Taxonomy" id="79883"/>
    <lineage>
        <taxon>Bacteria</taxon>
        <taxon>Bacillati</taxon>
        <taxon>Bacillota</taxon>
        <taxon>Bacilli</taxon>
        <taxon>Bacillales</taxon>
        <taxon>Bacillaceae</taxon>
        <taxon>Sutcliffiella</taxon>
    </lineage>
</organism>